<evidence type="ECO:0000259" key="3">
    <source>
        <dbReference type="SMART" id="SM00477"/>
    </source>
</evidence>
<dbReference type="EMBL" id="FPCA01000005">
    <property type="protein sequence ID" value="SFU95605.1"/>
    <property type="molecule type" value="Genomic_DNA"/>
</dbReference>
<dbReference type="SMART" id="SM00477">
    <property type="entry name" value="NUC"/>
    <property type="match status" value="1"/>
</dbReference>
<dbReference type="RefSeq" id="WP_068838862.1">
    <property type="nucleotide sequence ID" value="NZ_BMXC01000006.1"/>
</dbReference>
<dbReference type="SUPFAM" id="SSF54060">
    <property type="entry name" value="His-Me finger endonucleases"/>
    <property type="match status" value="1"/>
</dbReference>
<dbReference type="InterPro" id="IPR040255">
    <property type="entry name" value="Non-specific_endonuclease"/>
</dbReference>
<protein>
    <submittedName>
        <fullName evidence="5">Endonuclease G</fullName>
    </submittedName>
</protein>
<dbReference type="AlphaFoldDB" id="A0A1I7KDW8"/>
<dbReference type="Pfam" id="PF01223">
    <property type="entry name" value="Endonuclease_NS"/>
    <property type="match status" value="1"/>
</dbReference>
<dbReference type="InterPro" id="IPR020821">
    <property type="entry name" value="ENPP1-3/EXOG-like_nuc-like"/>
</dbReference>
<dbReference type="PANTHER" id="PTHR13966:SF5">
    <property type="entry name" value="ENDONUCLEASE G, MITOCHONDRIAL"/>
    <property type="match status" value="1"/>
</dbReference>
<dbReference type="GO" id="GO:0016787">
    <property type="term" value="F:hydrolase activity"/>
    <property type="evidence" value="ECO:0007669"/>
    <property type="project" value="InterPro"/>
</dbReference>
<feature type="domain" description="DNA/RNA non-specific endonuclease/pyrophosphatase/phosphodiesterase" evidence="4">
    <location>
        <begin position="58"/>
        <end position="268"/>
    </location>
</feature>
<organism evidence="5 6">
    <name type="scientific">Pontibacter akesuensis</name>
    <dbReference type="NCBI Taxonomy" id="388950"/>
    <lineage>
        <taxon>Bacteria</taxon>
        <taxon>Pseudomonadati</taxon>
        <taxon>Bacteroidota</taxon>
        <taxon>Cytophagia</taxon>
        <taxon>Cytophagales</taxon>
        <taxon>Hymenobacteraceae</taxon>
        <taxon>Pontibacter</taxon>
    </lineage>
</organism>
<feature type="binding site" evidence="2">
    <location>
        <position position="152"/>
    </location>
    <ligand>
        <name>Mg(2+)</name>
        <dbReference type="ChEBI" id="CHEBI:18420"/>
        <note>catalytic</note>
    </ligand>
</feature>
<evidence type="ECO:0000256" key="1">
    <source>
        <dbReference type="PIRSR" id="PIRSR640255-1"/>
    </source>
</evidence>
<keyword evidence="5" id="KW-0540">Nuclease</keyword>
<evidence type="ECO:0000313" key="5">
    <source>
        <dbReference type="EMBL" id="SFU95605.1"/>
    </source>
</evidence>
<dbReference type="GO" id="GO:0046872">
    <property type="term" value="F:metal ion binding"/>
    <property type="evidence" value="ECO:0007669"/>
    <property type="project" value="UniProtKB-KW"/>
</dbReference>
<dbReference type="STRING" id="388950.GCA_001611675_02948"/>
<keyword evidence="5" id="KW-0255">Endonuclease</keyword>
<accession>A0A1I7KDW8</accession>
<dbReference type="PANTHER" id="PTHR13966">
    <property type="entry name" value="ENDONUCLEASE RELATED"/>
    <property type="match status" value="1"/>
</dbReference>
<dbReference type="OrthoDB" id="9811262at2"/>
<evidence type="ECO:0000313" key="6">
    <source>
        <dbReference type="Proteomes" id="UP000182491"/>
    </source>
</evidence>
<dbReference type="GO" id="GO:0004519">
    <property type="term" value="F:endonuclease activity"/>
    <property type="evidence" value="ECO:0007669"/>
    <property type="project" value="UniProtKB-KW"/>
</dbReference>
<evidence type="ECO:0000256" key="2">
    <source>
        <dbReference type="PIRSR" id="PIRSR640255-2"/>
    </source>
</evidence>
<keyword evidence="2" id="KW-0479">Metal-binding</keyword>
<dbReference type="InterPro" id="IPR044925">
    <property type="entry name" value="His-Me_finger_sf"/>
</dbReference>
<feature type="domain" description="ENPP1-3/EXOG-like endonuclease/phosphodiesterase" evidence="3">
    <location>
        <begin position="59"/>
        <end position="268"/>
    </location>
</feature>
<dbReference type="InterPro" id="IPR001604">
    <property type="entry name" value="Endo_G_ENPP1-like_dom"/>
</dbReference>
<name>A0A1I7KDW8_9BACT</name>
<keyword evidence="6" id="KW-1185">Reference proteome</keyword>
<dbReference type="Gene3D" id="3.40.570.10">
    <property type="entry name" value="Extracellular Endonuclease, subunit A"/>
    <property type="match status" value="1"/>
</dbReference>
<gene>
    <name evidence="5" type="ORF">SAMN04487941_3612</name>
</gene>
<dbReference type="Proteomes" id="UP000182491">
    <property type="component" value="Unassembled WGS sequence"/>
</dbReference>
<keyword evidence="5" id="KW-0378">Hydrolase</keyword>
<dbReference type="GO" id="GO:0003676">
    <property type="term" value="F:nucleic acid binding"/>
    <property type="evidence" value="ECO:0007669"/>
    <property type="project" value="InterPro"/>
</dbReference>
<dbReference type="PROSITE" id="PS51257">
    <property type="entry name" value="PROKAR_LIPOPROTEIN"/>
    <property type="match status" value="1"/>
</dbReference>
<dbReference type="SMART" id="SM00892">
    <property type="entry name" value="Endonuclease_NS"/>
    <property type="match status" value="1"/>
</dbReference>
<dbReference type="InterPro" id="IPR044929">
    <property type="entry name" value="DNA/RNA_non-sp_Endonuclease_sf"/>
</dbReference>
<evidence type="ECO:0000259" key="4">
    <source>
        <dbReference type="SMART" id="SM00892"/>
    </source>
</evidence>
<proteinExistence type="predicted"/>
<reference evidence="6" key="1">
    <citation type="submission" date="2016-10" db="EMBL/GenBank/DDBJ databases">
        <authorList>
            <person name="Varghese N."/>
        </authorList>
    </citation>
    <scope>NUCLEOTIDE SEQUENCE [LARGE SCALE GENOMIC DNA]</scope>
    <source>
        <strain evidence="6">DSM 18820</strain>
    </source>
</reference>
<sequence length="283" mass="31854">MFKYTYRYFLFFLLLLAGCKESEVMPRNSLTLEEEQLLLGNPSGATAEKSNQSNYLITKPQYVLSYSRERGTPNWVSWHVTQDWLGTADRQDDFRADPALPEEWYHVTASSYRGSGFDRGHNTPSADRTKTAADNSATFLMTNMIPQAPKSNQELWANLEDYTRGLVRQGMEVYVVMGSYGRGGTGSNGSAKTIDNGRITVPSRIWKVLVLLPEGNNDLERIDSSTRVIAVDTPNTNTVRTDWGTYRTTVDAIEEATGYNLLSRLPEKVQQVLESQVDKGLTR</sequence>
<dbReference type="CDD" id="cd00091">
    <property type="entry name" value="NUC"/>
    <property type="match status" value="1"/>
</dbReference>
<feature type="active site" description="Proton acceptor" evidence="1">
    <location>
        <position position="121"/>
    </location>
</feature>